<dbReference type="InterPro" id="IPR013783">
    <property type="entry name" value="Ig-like_fold"/>
</dbReference>
<evidence type="ECO:0000256" key="1">
    <source>
        <dbReference type="ARBA" id="ARBA00022737"/>
    </source>
</evidence>
<name>A0A6B1D7C2_9CHLR</name>
<dbReference type="PROSITE" id="PS50853">
    <property type="entry name" value="FN3"/>
    <property type="match status" value="4"/>
</dbReference>
<accession>A0A6B1D7C2</accession>
<proteinExistence type="predicted"/>
<dbReference type="AlphaFoldDB" id="A0A6B1D7C2"/>
<evidence type="ECO:0000256" key="2">
    <source>
        <dbReference type="SAM" id="SignalP"/>
    </source>
</evidence>
<organism evidence="4">
    <name type="scientific">Caldilineaceae bacterium SB0661_bin_32</name>
    <dbReference type="NCBI Taxonomy" id="2605255"/>
    <lineage>
        <taxon>Bacteria</taxon>
        <taxon>Bacillati</taxon>
        <taxon>Chloroflexota</taxon>
        <taxon>Caldilineae</taxon>
        <taxon>Caldilineales</taxon>
        <taxon>Caldilineaceae</taxon>
    </lineage>
</organism>
<sequence>MKQKSVGLTLRAAIVALALILVAGSPALPPFDGVAYAQDAEVSDLDATLENDGTVSLEWEEVIGASSYRLWRAVGAVTNADDWGDDPHMTIAAPTTSYVDNDITTGETYNYILEIYDGDDNRLGWSDVEKVTPGTTQVEKPTAKPSLTLTPDGTTAITVTWTEVAGADAYWVRYWTSGVTGGWQDLDTAATGRTYTHRNLTPGREYFYIVAGRNDAGAGPFSGSPGNYDSHTLEATTAVPVLDFEHVSRNTVSLEWTATTDAVNYELEQERVVTGTNAATVAFTRLPSGLLTGRTYTDSTATFGIDSPADDDVVTYRYRVQAINSNGVRGTWSNVVSVVIPADDDRLSAPTVPQAAAQDHANINFSWLGVAGATYYHVLWKTAGGAYSSPIRVEPLADATSRVTYNHTGLNPSTAYTYKVRAWNINGFSDDSAEVSATTRATPSASGQMPKVTGLRLTDETDSDGRKIKLTWNAVSEATHYDIIRFNKATSTAWAAPADGNDLTTGRISSEDVGSPPSWTDADATLAAGATYFYAVSAVDNRTDRTADPVVEDTDAGNDILGEFSATVEITLKDNPPALPINLTATATGERSIWVSWTQPDAAPDADPATGTATSWTLQWRLTGANAAWNPMTVNGTTYNHTGRTPNTQYHYRVQAHNSGGMSGFTGEANTTTLPSVLGPPSGLTAVDATTADGPAIKVSWNAVTGATSYEIQRFGAGPQNNMWSDLAGAAPPTDGTPAPFTVVSSGTMVTDNGSGTALTANTTYFYRVRTVTGDNVKSNWTTTPVEGTTKHGTTAAPSLSAASTGMSMIRLSWSAVADAVSYELEFLEGMHEAGTFNNDLITRSEMTISGNDSHYVHMNLKAGTKYSYRLRALLPQGVESAWSTVVKQYTKPARPASLSARATISTTMVLTWTPVAFVAADGTAGTLTDAANYQVERRESGSGDWTPASGTVDCTTTAGTCTLSDGGAVGSGSELDANTHYFYRVRATVTRDTTVYRSYWAQTNQRTPQ</sequence>
<dbReference type="InterPro" id="IPR036116">
    <property type="entry name" value="FN3_sf"/>
</dbReference>
<dbReference type="Pfam" id="PF00041">
    <property type="entry name" value="fn3"/>
    <property type="match status" value="3"/>
</dbReference>
<feature type="domain" description="Fibronectin type-III" evidence="3">
    <location>
        <begin position="579"/>
        <end position="676"/>
    </location>
</feature>
<keyword evidence="1" id="KW-0677">Repeat</keyword>
<dbReference type="PANTHER" id="PTHR13817">
    <property type="entry name" value="TITIN"/>
    <property type="match status" value="1"/>
</dbReference>
<feature type="signal peptide" evidence="2">
    <location>
        <begin position="1"/>
        <end position="27"/>
    </location>
</feature>
<gene>
    <name evidence="4" type="ORF">F4X14_11055</name>
</gene>
<comment type="caution">
    <text evidence="4">The sequence shown here is derived from an EMBL/GenBank/DDBJ whole genome shotgun (WGS) entry which is preliminary data.</text>
</comment>
<feature type="domain" description="Fibronectin type-III" evidence="3">
    <location>
        <begin position="349"/>
        <end position="442"/>
    </location>
</feature>
<reference evidence="4" key="1">
    <citation type="submission" date="2019-09" db="EMBL/GenBank/DDBJ databases">
        <title>Characterisation of the sponge microbiome using genome-centric metagenomics.</title>
        <authorList>
            <person name="Engelberts J.P."/>
            <person name="Robbins S.J."/>
            <person name="De Goeij J.M."/>
            <person name="Aranda M."/>
            <person name="Bell S.C."/>
            <person name="Webster N.S."/>
        </authorList>
    </citation>
    <scope>NUCLEOTIDE SEQUENCE</scope>
    <source>
        <strain evidence="4">SB0661_bin_32</strain>
    </source>
</reference>
<dbReference type="SMART" id="SM00060">
    <property type="entry name" value="FN3"/>
    <property type="match status" value="9"/>
</dbReference>
<dbReference type="CDD" id="cd00063">
    <property type="entry name" value="FN3"/>
    <property type="match status" value="5"/>
</dbReference>
<keyword evidence="2" id="KW-0732">Signal</keyword>
<dbReference type="PANTHER" id="PTHR13817:SF73">
    <property type="entry name" value="FIBRONECTIN TYPE-III DOMAIN-CONTAINING PROTEIN"/>
    <property type="match status" value="1"/>
</dbReference>
<feature type="domain" description="Fibronectin type-III" evidence="3">
    <location>
        <begin position="797"/>
        <end position="894"/>
    </location>
</feature>
<feature type="chain" id="PRO_5025640813" description="Fibronectin type-III domain-containing protein" evidence="2">
    <location>
        <begin position="28"/>
        <end position="1010"/>
    </location>
</feature>
<protein>
    <recommendedName>
        <fullName evidence="3">Fibronectin type-III domain-containing protein</fullName>
    </recommendedName>
</protein>
<dbReference type="EMBL" id="VXMH01000057">
    <property type="protein sequence ID" value="MYC95498.1"/>
    <property type="molecule type" value="Genomic_DNA"/>
</dbReference>
<evidence type="ECO:0000313" key="4">
    <source>
        <dbReference type="EMBL" id="MYC95498.1"/>
    </source>
</evidence>
<dbReference type="SUPFAM" id="SSF49265">
    <property type="entry name" value="Fibronectin type III"/>
    <property type="match status" value="4"/>
</dbReference>
<feature type="domain" description="Fibronectin type-III" evidence="3">
    <location>
        <begin position="141"/>
        <end position="235"/>
    </location>
</feature>
<dbReference type="Gene3D" id="2.60.40.10">
    <property type="entry name" value="Immunoglobulins"/>
    <property type="match status" value="9"/>
</dbReference>
<dbReference type="InterPro" id="IPR003961">
    <property type="entry name" value="FN3_dom"/>
</dbReference>
<dbReference type="InterPro" id="IPR050964">
    <property type="entry name" value="Striated_Muscle_Regulatory"/>
</dbReference>
<evidence type="ECO:0000259" key="3">
    <source>
        <dbReference type="PROSITE" id="PS50853"/>
    </source>
</evidence>